<dbReference type="InterPro" id="IPR025948">
    <property type="entry name" value="HTH-like_dom"/>
</dbReference>
<dbReference type="PANTHER" id="PTHR46889:SF5">
    <property type="entry name" value="INTEGRASE PROTEIN"/>
    <property type="match status" value="1"/>
</dbReference>
<accession>A0A3N0AX69</accession>
<dbReference type="PROSITE" id="PS50994">
    <property type="entry name" value="INTEGRASE"/>
    <property type="match status" value="1"/>
</dbReference>
<dbReference type="PANTHER" id="PTHR46889">
    <property type="entry name" value="TRANSPOSASE INSF FOR INSERTION SEQUENCE IS3B-RELATED"/>
    <property type="match status" value="1"/>
</dbReference>
<dbReference type="InterPro" id="IPR050900">
    <property type="entry name" value="Transposase_IS3/IS150/IS904"/>
</dbReference>
<dbReference type="NCBIfam" id="NF033516">
    <property type="entry name" value="transpos_IS3"/>
    <property type="match status" value="1"/>
</dbReference>
<evidence type="ECO:0000313" key="3">
    <source>
        <dbReference type="EMBL" id="RNL39471.1"/>
    </source>
</evidence>
<protein>
    <submittedName>
        <fullName evidence="3">IS3 family transposase</fullName>
    </submittedName>
</protein>
<feature type="non-terminal residue" evidence="3">
    <location>
        <position position="1"/>
    </location>
</feature>
<feature type="domain" description="Integrase catalytic" evidence="2">
    <location>
        <begin position="162"/>
        <end position="328"/>
    </location>
</feature>
<organism evidence="3 4">
    <name type="scientific">Paraeggerthella hongkongensis</name>
    <dbReference type="NCBI Taxonomy" id="230658"/>
    <lineage>
        <taxon>Bacteria</taxon>
        <taxon>Bacillati</taxon>
        <taxon>Actinomycetota</taxon>
        <taxon>Coriobacteriia</taxon>
        <taxon>Eggerthellales</taxon>
        <taxon>Eggerthellaceae</taxon>
        <taxon>Paraeggerthella</taxon>
    </lineage>
</organism>
<gene>
    <name evidence="3" type="ORF">DMP08_10995</name>
</gene>
<dbReference type="OrthoDB" id="3173629at2"/>
<comment type="caution">
    <text evidence="3">The sequence shown here is derived from an EMBL/GenBank/DDBJ whole genome shotgun (WGS) entry which is preliminary data.</text>
</comment>
<evidence type="ECO:0000313" key="4">
    <source>
        <dbReference type="Proteomes" id="UP000278632"/>
    </source>
</evidence>
<evidence type="ECO:0000256" key="1">
    <source>
        <dbReference type="ARBA" id="ARBA00002286"/>
    </source>
</evidence>
<reference evidence="4" key="1">
    <citation type="submission" date="2018-05" db="EMBL/GenBank/DDBJ databases">
        <title>Genome Sequencing of selected type strains of the family Eggerthellaceae.</title>
        <authorList>
            <person name="Danylec N."/>
            <person name="Stoll D.A."/>
            <person name="Doetsch A."/>
            <person name="Huch M."/>
        </authorList>
    </citation>
    <scope>NUCLEOTIDE SEQUENCE [LARGE SCALE GENOMIC DNA]</scope>
    <source>
        <strain evidence="4">DSM 16106</strain>
    </source>
</reference>
<dbReference type="AlphaFoldDB" id="A0A3N0AX69"/>
<evidence type="ECO:0000259" key="2">
    <source>
        <dbReference type="PROSITE" id="PS50994"/>
    </source>
</evidence>
<dbReference type="Gene3D" id="3.30.420.10">
    <property type="entry name" value="Ribonuclease H-like superfamily/Ribonuclease H"/>
    <property type="match status" value="1"/>
</dbReference>
<dbReference type="Proteomes" id="UP000278632">
    <property type="component" value="Unassembled WGS sequence"/>
</dbReference>
<dbReference type="SUPFAM" id="SSF53098">
    <property type="entry name" value="Ribonuclease H-like"/>
    <property type="match status" value="1"/>
</dbReference>
<dbReference type="InterPro" id="IPR012337">
    <property type="entry name" value="RNaseH-like_sf"/>
</dbReference>
<name>A0A3N0AX69_9ACTN</name>
<dbReference type="Pfam" id="PF13333">
    <property type="entry name" value="rve_2"/>
    <property type="match status" value="1"/>
</dbReference>
<keyword evidence="4" id="KW-1185">Reference proteome</keyword>
<dbReference type="Pfam" id="PF00665">
    <property type="entry name" value="rve"/>
    <property type="match status" value="1"/>
</dbReference>
<sequence>RADLEEALLEVAAYKELMRDPKAAGPESLSKRRLVGLGEKLRRDSGCSLARILTFLGISKSTYHYHRARLDSPSGMPDEDFDEAVVEAFSRNGGIYGYRRLKAELEGEGVRAPERKVREAMARLGLVARCSRSERKWSSYKGEISDAPDNLLVGSRGRHDFSAGAPDEVWLTDITEMKGRDGKLYLSVIVDCFDGKAVAWRASTSPNAELADSTLRDAIATLEEGRRPIVHSDRGAHYRWKGWIALCEEAGLVRSMSRKGHSPDNAACEGFFGRAKVELFHSLVRAGASVAELSEAVERYMRWYNDGRLKAFKSDGGRASYETIRDRRKRLGLAA</sequence>
<dbReference type="InterPro" id="IPR036397">
    <property type="entry name" value="RNaseH_sf"/>
</dbReference>
<proteinExistence type="predicted"/>
<dbReference type="GO" id="GO:0003676">
    <property type="term" value="F:nucleic acid binding"/>
    <property type="evidence" value="ECO:0007669"/>
    <property type="project" value="InterPro"/>
</dbReference>
<dbReference type="Pfam" id="PF13276">
    <property type="entry name" value="HTH_21"/>
    <property type="match status" value="1"/>
</dbReference>
<dbReference type="RefSeq" id="WP_123192932.1">
    <property type="nucleotide sequence ID" value="NZ_QICD01000032.1"/>
</dbReference>
<dbReference type="EMBL" id="QICD01000032">
    <property type="protein sequence ID" value="RNL39471.1"/>
    <property type="molecule type" value="Genomic_DNA"/>
</dbReference>
<dbReference type="GO" id="GO:0015074">
    <property type="term" value="P:DNA integration"/>
    <property type="evidence" value="ECO:0007669"/>
    <property type="project" value="InterPro"/>
</dbReference>
<dbReference type="InterPro" id="IPR048020">
    <property type="entry name" value="Transpos_IS3"/>
</dbReference>
<dbReference type="InterPro" id="IPR001584">
    <property type="entry name" value="Integrase_cat-core"/>
</dbReference>
<comment type="function">
    <text evidence="1">Involved in the transposition of the insertion sequence.</text>
</comment>